<dbReference type="FunFam" id="3.40.630.10:FF:000084">
    <property type="entry name" value="Carboxypeptidase B2"/>
    <property type="match status" value="1"/>
</dbReference>
<dbReference type="Proteomes" id="UP000177230">
    <property type="component" value="Unassembled WGS sequence"/>
</dbReference>
<evidence type="ECO:0000313" key="16">
    <source>
        <dbReference type="Proteomes" id="UP000177230"/>
    </source>
</evidence>
<keyword evidence="8" id="KW-0862">Zinc</keyword>
<evidence type="ECO:0000256" key="9">
    <source>
        <dbReference type="ARBA" id="ARBA00023049"/>
    </source>
</evidence>
<proteinExistence type="inferred from homology"/>
<sequence length="766" mass="85138">MSIKKNAALGFACLMLLFSFSGKLSAEPVKYLVRITAADRAELKSYGIRNPDIAGRITGQSFDIVLSGDEYRAIQGRAGVKLMARNDAPSIKPAKGSYHSLPEIYTLFEYIALYNPDIARLCTLNVRSWQNRPILALKLSDNVNIEEPGEPEILFMSCHHAREWPTLEITLFIADTLTMAYGLDPDITNYLDNNQIWIVPCVNPDGFDYDYNYYQTYASYAWWRKNCRDNNGSNVFEESADGVDLNRNYPGSLDHSRDGEWGVVWLDAATHDNGYDTYCGPYGMSEPELQAVKSLIDSHDFISSISWHTYTECVMWPWGFDGAAKTEYDVLLQQLGDSIAGRITKQSGTATYDAYQSAGLYPVTGDSDDWLYGYSLYLRGKNLLPFTIEACVEFIPGAGSLDQVVRENFHGAEYLIQQAGNIRSVLKPRAMSPENLSDDHSSGPDFNLMWSRPQSGAVPSKYAVRELSGASAISDGFETSGDLWALEGGFASSSARYHSGSKSLFSGQGDDIISVMTTKRPFKVTGGDSLGFWCWYDTEPLYDVVVVEVSLDGRNWTLLDKFSGLSSVWVRKAYSLNAYAGQYIYIRVRYLADSYVTEPGVFIDDLRPVAVYSGDAVLDSAVTDTSYALSKTSGDYHYLVKAYEAEHGWGDYCQPHRVDVVTGVSGKPSFPNIKVTKLELIKPNPASAPVRINYQLSSAGKVDLSIYDIMGRKVRTLISGIQTAGTSGQATWDGRDESGRKVSSGIYIYRLATPAYFRAYKMILLR</sequence>
<name>A0A1F5R4M1_9BACT</name>
<evidence type="ECO:0000256" key="3">
    <source>
        <dbReference type="ARBA" id="ARBA00022645"/>
    </source>
</evidence>
<comment type="caution">
    <text evidence="15">The sequence shown here is derived from an EMBL/GenBank/DDBJ whole genome shotgun (WGS) entry which is preliminary data.</text>
</comment>
<dbReference type="GO" id="GO:0008270">
    <property type="term" value="F:zinc ion binding"/>
    <property type="evidence" value="ECO:0007669"/>
    <property type="project" value="InterPro"/>
</dbReference>
<keyword evidence="6 13" id="KW-0732">Signal</keyword>
<keyword evidence="9" id="KW-0482">Metalloprotease</keyword>
<accession>A0A1F5R4M1</accession>
<feature type="chain" id="PRO_5009520590" description="carboxypeptidase T" evidence="13">
    <location>
        <begin position="27"/>
        <end position="766"/>
    </location>
</feature>
<dbReference type="AlphaFoldDB" id="A0A1F5R4M1"/>
<dbReference type="Pfam" id="PF20773">
    <property type="entry name" value="InhA-like_MAM"/>
    <property type="match status" value="1"/>
</dbReference>
<dbReference type="InterPro" id="IPR026444">
    <property type="entry name" value="Secre_tail"/>
</dbReference>
<dbReference type="PANTHER" id="PTHR11705">
    <property type="entry name" value="PROTEASE FAMILY M14 CARBOXYPEPTIDASE A,B"/>
    <property type="match status" value="1"/>
</dbReference>
<protein>
    <recommendedName>
        <fullName evidence="11">carboxypeptidase T</fullName>
        <ecNumber evidence="11">3.4.17.18</ecNumber>
    </recommendedName>
</protein>
<evidence type="ECO:0000256" key="6">
    <source>
        <dbReference type="ARBA" id="ARBA00022729"/>
    </source>
</evidence>
<dbReference type="PANTHER" id="PTHR11705:SF143">
    <property type="entry name" value="SLL0236 PROTEIN"/>
    <property type="match status" value="1"/>
</dbReference>
<dbReference type="Gene3D" id="3.40.630.10">
    <property type="entry name" value="Zn peptidases"/>
    <property type="match status" value="1"/>
</dbReference>
<dbReference type="Pfam" id="PF00246">
    <property type="entry name" value="Peptidase_M14"/>
    <property type="match status" value="1"/>
</dbReference>
<evidence type="ECO:0000256" key="8">
    <source>
        <dbReference type="ARBA" id="ARBA00022833"/>
    </source>
</evidence>
<evidence type="ECO:0000256" key="7">
    <source>
        <dbReference type="ARBA" id="ARBA00022801"/>
    </source>
</evidence>
<dbReference type="CDD" id="cd03859">
    <property type="entry name" value="M14_CPT"/>
    <property type="match status" value="1"/>
</dbReference>
<evidence type="ECO:0000256" key="2">
    <source>
        <dbReference type="ARBA" id="ARBA00005988"/>
    </source>
</evidence>
<evidence type="ECO:0000256" key="13">
    <source>
        <dbReference type="SAM" id="SignalP"/>
    </source>
</evidence>
<keyword evidence="7" id="KW-0378">Hydrolase</keyword>
<dbReference type="GO" id="GO:0006508">
    <property type="term" value="P:proteolysis"/>
    <property type="evidence" value="ECO:0007669"/>
    <property type="project" value="UniProtKB-KW"/>
</dbReference>
<evidence type="ECO:0000259" key="14">
    <source>
        <dbReference type="PROSITE" id="PS52035"/>
    </source>
</evidence>
<dbReference type="Pfam" id="PF13860">
    <property type="entry name" value="FlgD_ig"/>
    <property type="match status" value="1"/>
</dbReference>
<dbReference type="EMBL" id="MFFM01000041">
    <property type="protein sequence ID" value="OGF09415.1"/>
    <property type="molecule type" value="Genomic_DNA"/>
</dbReference>
<keyword evidence="5" id="KW-0479">Metal-binding</keyword>
<evidence type="ECO:0000313" key="15">
    <source>
        <dbReference type="EMBL" id="OGF09415.1"/>
    </source>
</evidence>
<evidence type="ECO:0000256" key="12">
    <source>
        <dbReference type="PROSITE-ProRule" id="PRU01379"/>
    </source>
</evidence>
<dbReference type="InterPro" id="IPR033810">
    <property type="entry name" value="Carboxypeptidase_T"/>
</dbReference>
<dbReference type="GO" id="GO:0004181">
    <property type="term" value="F:metallocarboxypeptidase activity"/>
    <property type="evidence" value="ECO:0007669"/>
    <property type="project" value="InterPro"/>
</dbReference>
<evidence type="ECO:0000256" key="1">
    <source>
        <dbReference type="ARBA" id="ARBA00001947"/>
    </source>
</evidence>
<evidence type="ECO:0000256" key="5">
    <source>
        <dbReference type="ARBA" id="ARBA00022723"/>
    </source>
</evidence>
<dbReference type="GO" id="GO:0005615">
    <property type="term" value="C:extracellular space"/>
    <property type="evidence" value="ECO:0007669"/>
    <property type="project" value="TreeGrafter"/>
</dbReference>
<evidence type="ECO:0000256" key="11">
    <source>
        <dbReference type="ARBA" id="ARBA00066554"/>
    </source>
</evidence>
<keyword evidence="3" id="KW-0121">Carboxypeptidase</keyword>
<feature type="active site" description="Proton donor/acceptor" evidence="12">
    <location>
        <position position="389"/>
    </location>
</feature>
<dbReference type="NCBIfam" id="TIGR04183">
    <property type="entry name" value="Por_Secre_tail"/>
    <property type="match status" value="1"/>
</dbReference>
<evidence type="ECO:0000256" key="10">
    <source>
        <dbReference type="ARBA" id="ARBA00050859"/>
    </source>
</evidence>
<reference evidence="15 16" key="1">
    <citation type="journal article" date="2016" name="Nat. Commun.">
        <title>Thousands of microbial genomes shed light on interconnected biogeochemical processes in an aquifer system.</title>
        <authorList>
            <person name="Anantharaman K."/>
            <person name="Brown C.T."/>
            <person name="Hug L.A."/>
            <person name="Sharon I."/>
            <person name="Castelle C.J."/>
            <person name="Probst A.J."/>
            <person name="Thomas B.C."/>
            <person name="Singh A."/>
            <person name="Wilkins M.J."/>
            <person name="Karaoz U."/>
            <person name="Brodie E.L."/>
            <person name="Williams K.H."/>
            <person name="Hubbard S.S."/>
            <person name="Banfield J.F."/>
        </authorList>
    </citation>
    <scope>NUCLEOTIDE SEQUENCE [LARGE SCALE GENOMIC DNA]</scope>
</reference>
<dbReference type="InterPro" id="IPR000834">
    <property type="entry name" value="Peptidase_M14"/>
</dbReference>
<comment type="cofactor">
    <cofactor evidence="1">
        <name>Zn(2+)</name>
        <dbReference type="ChEBI" id="CHEBI:29105"/>
    </cofactor>
</comment>
<organism evidence="15 16">
    <name type="scientific">Candidatus Edwardsbacteria bacterium GWF2_54_11</name>
    <dbReference type="NCBI Taxonomy" id="1817851"/>
    <lineage>
        <taxon>Bacteria</taxon>
        <taxon>Candidatus Edwardsiibacteriota</taxon>
    </lineage>
</organism>
<dbReference type="Gene3D" id="2.60.40.4070">
    <property type="match status" value="1"/>
</dbReference>
<dbReference type="SUPFAM" id="SSF53187">
    <property type="entry name" value="Zn-dependent exopeptidases"/>
    <property type="match status" value="1"/>
</dbReference>
<feature type="signal peptide" evidence="13">
    <location>
        <begin position="1"/>
        <end position="26"/>
    </location>
</feature>
<evidence type="ECO:0000256" key="4">
    <source>
        <dbReference type="ARBA" id="ARBA00022670"/>
    </source>
</evidence>
<comment type="similarity">
    <text evidence="2 12">Belongs to the peptidase M14 family.</text>
</comment>
<keyword evidence="4" id="KW-0645">Protease</keyword>
<gene>
    <name evidence="15" type="ORF">A2024_00545</name>
</gene>
<dbReference type="InterPro" id="IPR025965">
    <property type="entry name" value="FlgD/Vpr_Ig-like"/>
</dbReference>
<feature type="domain" description="Peptidase M14" evidence="14">
    <location>
        <begin position="97"/>
        <end position="419"/>
    </location>
</feature>
<dbReference type="PROSITE" id="PS52035">
    <property type="entry name" value="PEPTIDASE_M14"/>
    <property type="match status" value="1"/>
</dbReference>
<dbReference type="SMART" id="SM00631">
    <property type="entry name" value="Zn_pept"/>
    <property type="match status" value="1"/>
</dbReference>
<dbReference type="EC" id="3.4.17.18" evidence="11"/>
<comment type="catalytic activity">
    <reaction evidence="10">
        <text>Releases a C-terminal residue, which may be hydrophobic or positively charged.</text>
        <dbReference type="EC" id="3.4.17.18"/>
    </reaction>
</comment>